<evidence type="ECO:0000313" key="3">
    <source>
        <dbReference type="Proteomes" id="UP000008021"/>
    </source>
</evidence>
<proteinExistence type="predicted"/>
<dbReference type="EnsemblPlants" id="OMERI01G14770.1">
    <property type="protein sequence ID" value="OMERI01G14770.1"/>
    <property type="gene ID" value="OMERI01G14770"/>
</dbReference>
<protein>
    <submittedName>
        <fullName evidence="2">Uncharacterized protein</fullName>
    </submittedName>
</protein>
<name>A0A0E0C250_9ORYZ</name>
<dbReference type="Gramene" id="OMERI01G14770.1">
    <property type="protein sequence ID" value="OMERI01G14770.1"/>
    <property type="gene ID" value="OMERI01G14770"/>
</dbReference>
<evidence type="ECO:0000256" key="1">
    <source>
        <dbReference type="SAM" id="MobiDB-lite"/>
    </source>
</evidence>
<reference evidence="2" key="2">
    <citation type="submission" date="2018-05" db="EMBL/GenBank/DDBJ databases">
        <title>OmerRS3 (Oryza meridionalis Reference Sequence Version 3).</title>
        <authorList>
            <person name="Zhang J."/>
            <person name="Kudrna D."/>
            <person name="Lee S."/>
            <person name="Talag J."/>
            <person name="Welchert J."/>
            <person name="Wing R.A."/>
        </authorList>
    </citation>
    <scope>NUCLEOTIDE SEQUENCE [LARGE SCALE GENOMIC DNA]</scope>
    <source>
        <strain evidence="2">cv. OR44</strain>
    </source>
</reference>
<evidence type="ECO:0000313" key="2">
    <source>
        <dbReference type="EnsemblPlants" id="OMERI01G14770.1"/>
    </source>
</evidence>
<feature type="region of interest" description="Disordered" evidence="1">
    <location>
        <begin position="1"/>
        <end position="28"/>
    </location>
</feature>
<reference evidence="2" key="1">
    <citation type="submission" date="2015-04" db="UniProtKB">
        <authorList>
            <consortium name="EnsemblPlants"/>
        </authorList>
    </citation>
    <scope>IDENTIFICATION</scope>
</reference>
<accession>A0A0E0C250</accession>
<sequence>MALLDLVQNDGNNDEVTTASRRARPKAGDDTAAFPLIRCTKEDEIKRRNLRHGEESMERGRDRVGEDSSATTSVVFVMAGASAPYLPPCCAMSSSSSPHDAFITAVANAVADTVCTDYKPPPGLVNDDTIAQSVAESTATKASSAVRAALAKHLPPADDANSLAPPAQPTSPAAGAPFSPLTPEVVALLTRLLTTKFDNISIGKED</sequence>
<dbReference type="HOGENOM" id="CLU_1333777_0_0_1"/>
<feature type="compositionally biased region" description="Polar residues" evidence="1">
    <location>
        <begin position="9"/>
        <end position="20"/>
    </location>
</feature>
<dbReference type="AlphaFoldDB" id="A0A0E0C250"/>
<organism evidence="2">
    <name type="scientific">Oryza meridionalis</name>
    <dbReference type="NCBI Taxonomy" id="40149"/>
    <lineage>
        <taxon>Eukaryota</taxon>
        <taxon>Viridiplantae</taxon>
        <taxon>Streptophyta</taxon>
        <taxon>Embryophyta</taxon>
        <taxon>Tracheophyta</taxon>
        <taxon>Spermatophyta</taxon>
        <taxon>Magnoliopsida</taxon>
        <taxon>Liliopsida</taxon>
        <taxon>Poales</taxon>
        <taxon>Poaceae</taxon>
        <taxon>BOP clade</taxon>
        <taxon>Oryzoideae</taxon>
        <taxon>Oryzeae</taxon>
        <taxon>Oryzinae</taxon>
        <taxon>Oryza</taxon>
    </lineage>
</organism>
<dbReference type="Proteomes" id="UP000008021">
    <property type="component" value="Chromosome 1"/>
</dbReference>
<keyword evidence="3" id="KW-1185">Reference proteome</keyword>
<feature type="region of interest" description="Disordered" evidence="1">
    <location>
        <begin position="156"/>
        <end position="178"/>
    </location>
</feature>